<evidence type="ECO:0000313" key="3">
    <source>
        <dbReference type="Proteomes" id="UP000229847"/>
    </source>
</evidence>
<dbReference type="PANTHER" id="PTHR33933">
    <property type="entry name" value="NUCLEOTIDYLTRANSFERASE"/>
    <property type="match status" value="1"/>
</dbReference>
<dbReference type="InterPro" id="IPR002934">
    <property type="entry name" value="Polymerase_NTP_transf_dom"/>
</dbReference>
<feature type="domain" description="Polymerase nucleotidyl transferase" evidence="1">
    <location>
        <begin position="7"/>
        <end position="88"/>
    </location>
</feature>
<comment type="caution">
    <text evidence="2">The sequence shown here is derived from an EMBL/GenBank/DDBJ whole genome shotgun (WGS) entry which is preliminary data.</text>
</comment>
<dbReference type="EMBL" id="PCSW01000096">
    <property type="protein sequence ID" value="PIP57430.1"/>
    <property type="molecule type" value="Genomic_DNA"/>
</dbReference>
<reference evidence="2 3" key="1">
    <citation type="submission" date="2017-09" db="EMBL/GenBank/DDBJ databases">
        <title>Depth-based differentiation of microbial function through sediment-hosted aquifers and enrichment of novel symbionts in the deep terrestrial subsurface.</title>
        <authorList>
            <person name="Probst A.J."/>
            <person name="Ladd B."/>
            <person name="Jarett J.K."/>
            <person name="Geller-Mcgrath D.E."/>
            <person name="Sieber C.M."/>
            <person name="Emerson J.B."/>
            <person name="Anantharaman K."/>
            <person name="Thomas B.C."/>
            <person name="Malmstrom R."/>
            <person name="Stieglmeier M."/>
            <person name="Klingl A."/>
            <person name="Woyke T."/>
            <person name="Ryan C.M."/>
            <person name="Banfield J.F."/>
        </authorList>
    </citation>
    <scope>NUCLEOTIDE SEQUENCE [LARGE SCALE GENOMIC DNA]</scope>
    <source>
        <strain evidence="2">CG22_combo_CG10-13_8_21_14_all_39_10</strain>
    </source>
</reference>
<dbReference type="Proteomes" id="UP000229847">
    <property type="component" value="Unassembled WGS sequence"/>
</dbReference>
<dbReference type="PANTHER" id="PTHR33933:SF1">
    <property type="entry name" value="PROTEIN ADENYLYLTRANSFERASE MNTA-RELATED"/>
    <property type="match status" value="1"/>
</dbReference>
<dbReference type="AlphaFoldDB" id="A0A2H0BK58"/>
<dbReference type="SUPFAM" id="SSF81301">
    <property type="entry name" value="Nucleotidyltransferase"/>
    <property type="match status" value="1"/>
</dbReference>
<accession>A0A2H0BK58</accession>
<organism evidence="2 3">
    <name type="scientific">Candidatus Woesebacteria bacterium CG22_combo_CG10-13_8_21_14_all_39_10</name>
    <dbReference type="NCBI Taxonomy" id="1975059"/>
    <lineage>
        <taxon>Bacteria</taxon>
        <taxon>Candidatus Woeseibacteriota</taxon>
    </lineage>
</organism>
<evidence type="ECO:0000259" key="1">
    <source>
        <dbReference type="Pfam" id="PF01909"/>
    </source>
</evidence>
<name>A0A2H0BK58_9BACT</name>
<dbReference type="InterPro" id="IPR052548">
    <property type="entry name" value="Type_VII_TA_antitoxin"/>
</dbReference>
<sequence>MPNIQLIIKAIRETLNPKKIILFGSYSRGEQKKDSDIDLAVIRKSPYKLGQRAKVSRYLINVGYDWEISPDIHIFSEKEFNNRLKNNSLFIREIMKGKTVYAV</sequence>
<dbReference type="Pfam" id="PF01909">
    <property type="entry name" value="NTP_transf_2"/>
    <property type="match status" value="1"/>
</dbReference>
<gene>
    <name evidence="2" type="ORF">COX03_03145</name>
</gene>
<dbReference type="InterPro" id="IPR043519">
    <property type="entry name" value="NT_sf"/>
</dbReference>
<protein>
    <recommendedName>
        <fullName evidence="1">Polymerase nucleotidyl transferase domain-containing protein</fullName>
    </recommendedName>
</protein>
<dbReference type="Gene3D" id="3.30.460.10">
    <property type="entry name" value="Beta Polymerase, domain 2"/>
    <property type="match status" value="1"/>
</dbReference>
<evidence type="ECO:0000313" key="2">
    <source>
        <dbReference type="EMBL" id="PIP57430.1"/>
    </source>
</evidence>
<dbReference type="GO" id="GO:0016779">
    <property type="term" value="F:nucleotidyltransferase activity"/>
    <property type="evidence" value="ECO:0007669"/>
    <property type="project" value="InterPro"/>
</dbReference>
<dbReference type="CDD" id="cd05403">
    <property type="entry name" value="NT_KNTase_like"/>
    <property type="match status" value="1"/>
</dbReference>
<proteinExistence type="predicted"/>